<dbReference type="Pfam" id="PF00547">
    <property type="entry name" value="Urease_gamma"/>
    <property type="match status" value="1"/>
</dbReference>
<reference evidence="2" key="1">
    <citation type="submission" date="2020-05" db="EMBL/GenBank/DDBJ databases">
        <title>WGS assembly of Panicum virgatum.</title>
        <authorList>
            <person name="Lovell J.T."/>
            <person name="Jenkins J."/>
            <person name="Shu S."/>
            <person name="Juenger T.E."/>
            <person name="Schmutz J."/>
        </authorList>
    </citation>
    <scope>NUCLEOTIDE SEQUENCE</scope>
    <source>
        <strain evidence="2">AP13</strain>
    </source>
</reference>
<protein>
    <recommendedName>
        <fullName evidence="4">Urease subunit gamma</fullName>
    </recommendedName>
</protein>
<dbReference type="GO" id="GO:0016151">
    <property type="term" value="F:nickel cation binding"/>
    <property type="evidence" value="ECO:0007669"/>
    <property type="project" value="InterPro"/>
</dbReference>
<comment type="caution">
    <text evidence="2">The sequence shown here is derived from an EMBL/GenBank/DDBJ whole genome shotgun (WGS) entry which is preliminary data.</text>
</comment>
<dbReference type="GO" id="GO:0043419">
    <property type="term" value="P:urea catabolic process"/>
    <property type="evidence" value="ECO:0007669"/>
    <property type="project" value="InterPro"/>
</dbReference>
<dbReference type="Proteomes" id="UP000823388">
    <property type="component" value="Chromosome 8K"/>
</dbReference>
<dbReference type="PANTHER" id="PTHR43440">
    <property type="entry name" value="UREASE"/>
    <property type="match status" value="1"/>
</dbReference>
<evidence type="ECO:0000313" key="2">
    <source>
        <dbReference type="EMBL" id="KAG2561769.1"/>
    </source>
</evidence>
<dbReference type="Gene3D" id="3.30.280.10">
    <property type="entry name" value="Urease, gamma-like subunit"/>
    <property type="match status" value="1"/>
</dbReference>
<accession>A0A8T0PMF1</accession>
<dbReference type="EMBL" id="CM029051">
    <property type="protein sequence ID" value="KAG2561769.1"/>
    <property type="molecule type" value="Genomic_DNA"/>
</dbReference>
<evidence type="ECO:0000256" key="1">
    <source>
        <dbReference type="ARBA" id="ARBA00022801"/>
    </source>
</evidence>
<proteinExistence type="predicted"/>
<sequence>MRLTQREAEKLTLHNSGFLAQKRLARGLRLNYTEAVALIASQILEFVQDGDKTVTDLMDLGKQMLGR</sequence>
<evidence type="ECO:0000313" key="3">
    <source>
        <dbReference type="Proteomes" id="UP000823388"/>
    </source>
</evidence>
<organism evidence="2 3">
    <name type="scientific">Panicum virgatum</name>
    <name type="common">Blackwell switchgrass</name>
    <dbReference type="NCBI Taxonomy" id="38727"/>
    <lineage>
        <taxon>Eukaryota</taxon>
        <taxon>Viridiplantae</taxon>
        <taxon>Streptophyta</taxon>
        <taxon>Embryophyta</taxon>
        <taxon>Tracheophyta</taxon>
        <taxon>Spermatophyta</taxon>
        <taxon>Magnoliopsida</taxon>
        <taxon>Liliopsida</taxon>
        <taxon>Poales</taxon>
        <taxon>Poaceae</taxon>
        <taxon>PACMAD clade</taxon>
        <taxon>Panicoideae</taxon>
        <taxon>Panicodae</taxon>
        <taxon>Paniceae</taxon>
        <taxon>Panicinae</taxon>
        <taxon>Panicum</taxon>
        <taxon>Panicum sect. Hiantes</taxon>
    </lineage>
</organism>
<dbReference type="InterPro" id="IPR036463">
    <property type="entry name" value="Urease_gamma_sf"/>
</dbReference>
<name>A0A8T0PMF1_PANVG</name>
<keyword evidence="1" id="KW-0378">Hydrolase</keyword>
<dbReference type="PANTHER" id="PTHR43440:SF1">
    <property type="entry name" value="UREASE"/>
    <property type="match status" value="1"/>
</dbReference>
<dbReference type="InterPro" id="IPR002026">
    <property type="entry name" value="Urease_gamma/gamma-beta_su"/>
</dbReference>
<dbReference type="GO" id="GO:0016787">
    <property type="term" value="F:hydrolase activity"/>
    <property type="evidence" value="ECO:0007669"/>
    <property type="project" value="UniProtKB-KW"/>
</dbReference>
<dbReference type="SUPFAM" id="SSF54111">
    <property type="entry name" value="Urease, gamma-subunit"/>
    <property type="match status" value="1"/>
</dbReference>
<dbReference type="AlphaFoldDB" id="A0A8T0PMF1"/>
<dbReference type="InterPro" id="IPR050112">
    <property type="entry name" value="Urease_alpha_subunit"/>
</dbReference>
<evidence type="ECO:0008006" key="4">
    <source>
        <dbReference type="Google" id="ProtNLM"/>
    </source>
</evidence>
<keyword evidence="3" id="KW-1185">Reference proteome</keyword>
<gene>
    <name evidence="2" type="ORF">PVAP13_8KG275500</name>
</gene>